<keyword evidence="3" id="KW-1185">Reference proteome</keyword>
<feature type="chain" id="PRO_5031195010" evidence="1">
    <location>
        <begin position="23"/>
        <end position="128"/>
    </location>
</feature>
<dbReference type="AlphaFoldDB" id="A0A7X1GFF6"/>
<comment type="caution">
    <text evidence="2">The sequence shown here is derived from an EMBL/GenBank/DDBJ whole genome shotgun (WGS) entry which is preliminary data.</text>
</comment>
<dbReference type="EMBL" id="JACMYG010000017">
    <property type="protein sequence ID" value="MBC2691501.1"/>
    <property type="molecule type" value="Genomic_DNA"/>
</dbReference>
<name>A0A7X1GFF6_9PSED</name>
<dbReference type="Proteomes" id="UP000526003">
    <property type="component" value="Unassembled WGS sequence"/>
</dbReference>
<organism evidence="2 3">
    <name type="scientific">Pseudomonas kielensis</name>
    <dbReference type="NCBI Taxonomy" id="2762577"/>
    <lineage>
        <taxon>Bacteria</taxon>
        <taxon>Pseudomonadati</taxon>
        <taxon>Pseudomonadota</taxon>
        <taxon>Gammaproteobacteria</taxon>
        <taxon>Pseudomonadales</taxon>
        <taxon>Pseudomonadaceae</taxon>
        <taxon>Pseudomonas</taxon>
    </lineage>
</organism>
<evidence type="ECO:0000313" key="2">
    <source>
        <dbReference type="EMBL" id="MBC2691501.1"/>
    </source>
</evidence>
<sequence length="128" mass="13510">MNRKQLLLGISLYAAFNGLCVAASAPSQGAIHFQGAIVEPACTSSAGEGAVVALTGCSAQSRGTTIEAHRLVPVSQVTALDASTVKVKVKLLAETGRDSRYFDRQYQLLDETGKPVRSGNYLITLIMP</sequence>
<evidence type="ECO:0000256" key="1">
    <source>
        <dbReference type="SAM" id="SignalP"/>
    </source>
</evidence>
<protein>
    <submittedName>
        <fullName evidence="2">Type 1 fimbrial protein</fullName>
    </submittedName>
</protein>
<dbReference type="RefSeq" id="WP_166590804.1">
    <property type="nucleotide sequence ID" value="NZ_JACMYG010000017.1"/>
</dbReference>
<feature type="signal peptide" evidence="1">
    <location>
        <begin position="1"/>
        <end position="22"/>
    </location>
</feature>
<proteinExistence type="predicted"/>
<accession>A0A7X1GFF6</accession>
<gene>
    <name evidence="2" type="ORF">H7995_17040</name>
</gene>
<evidence type="ECO:0000313" key="3">
    <source>
        <dbReference type="Proteomes" id="UP000526003"/>
    </source>
</evidence>
<keyword evidence="1" id="KW-0732">Signal</keyword>
<reference evidence="2 3" key="1">
    <citation type="submission" date="2020-08" db="EMBL/GenBank/DDBJ databases">
        <title>Pseudomonas sp. nov.</title>
        <authorList>
            <person name="Gieschler S."/>
            <person name="Fiedler G."/>
            <person name="Brinks E."/>
            <person name="Boehnlein C."/>
            <person name="Franz C.M.A.P."/>
            <person name="Kabisch J."/>
        </authorList>
    </citation>
    <scope>NUCLEOTIDE SEQUENCE [LARGE SCALE GENOMIC DNA]</scope>
    <source>
        <strain evidence="2 3">MBT-1</strain>
    </source>
</reference>